<feature type="compositionally biased region" description="Low complexity" evidence="1">
    <location>
        <begin position="49"/>
        <end position="58"/>
    </location>
</feature>
<keyword evidence="4" id="KW-1185">Reference proteome</keyword>
<reference evidence="4" key="1">
    <citation type="journal article" date="2019" name="Int. J. Syst. Evol. Microbiol.">
        <title>The Global Catalogue of Microorganisms (GCM) 10K type strain sequencing project: providing services to taxonomists for standard genome sequencing and annotation.</title>
        <authorList>
            <consortium name="The Broad Institute Genomics Platform"/>
            <consortium name="The Broad Institute Genome Sequencing Center for Infectious Disease"/>
            <person name="Wu L."/>
            <person name="Ma J."/>
        </authorList>
    </citation>
    <scope>NUCLEOTIDE SEQUENCE [LARGE SCALE GENOMIC DNA]</scope>
    <source>
        <strain evidence="4">JCM 17919</strain>
    </source>
</reference>
<accession>A0ABP8HKB0</accession>
<evidence type="ECO:0000256" key="1">
    <source>
        <dbReference type="SAM" id="MobiDB-lite"/>
    </source>
</evidence>
<sequence length="78" mass="9204">MQYVFYVLLAYFLWRFIFSFVVPLVRTTRQVRRSFKQMNEQFGAAQQRAEAQQAAAAQKVSSPKKASNDDYIDFEEIK</sequence>
<organism evidence="3 4">
    <name type="scientific">Flaviaesturariibacter amylovorans</name>
    <dbReference type="NCBI Taxonomy" id="1084520"/>
    <lineage>
        <taxon>Bacteria</taxon>
        <taxon>Pseudomonadati</taxon>
        <taxon>Bacteroidota</taxon>
        <taxon>Chitinophagia</taxon>
        <taxon>Chitinophagales</taxon>
        <taxon>Chitinophagaceae</taxon>
        <taxon>Flaviaestuariibacter</taxon>
    </lineage>
</organism>
<dbReference type="EMBL" id="BAABGY010000014">
    <property type="protein sequence ID" value="GAA4340494.1"/>
    <property type="molecule type" value="Genomic_DNA"/>
</dbReference>
<evidence type="ECO:0000256" key="2">
    <source>
        <dbReference type="SAM" id="Phobius"/>
    </source>
</evidence>
<keyword evidence="2" id="KW-0472">Membrane</keyword>
<gene>
    <name evidence="3" type="ORF">GCM10023184_38240</name>
</gene>
<protein>
    <recommendedName>
        <fullName evidence="5">DUF4834 family protein</fullName>
    </recommendedName>
</protein>
<keyword evidence="2" id="KW-1133">Transmembrane helix</keyword>
<evidence type="ECO:0000313" key="4">
    <source>
        <dbReference type="Proteomes" id="UP001501725"/>
    </source>
</evidence>
<feature type="transmembrane region" description="Helical" evidence="2">
    <location>
        <begin position="6"/>
        <end position="25"/>
    </location>
</feature>
<dbReference type="Proteomes" id="UP001501725">
    <property type="component" value="Unassembled WGS sequence"/>
</dbReference>
<evidence type="ECO:0000313" key="3">
    <source>
        <dbReference type="EMBL" id="GAA4340494.1"/>
    </source>
</evidence>
<dbReference type="RefSeq" id="WP_345257466.1">
    <property type="nucleotide sequence ID" value="NZ_BAABGY010000014.1"/>
</dbReference>
<keyword evidence="2" id="KW-0812">Transmembrane</keyword>
<evidence type="ECO:0008006" key="5">
    <source>
        <dbReference type="Google" id="ProtNLM"/>
    </source>
</evidence>
<feature type="region of interest" description="Disordered" evidence="1">
    <location>
        <begin position="49"/>
        <end position="78"/>
    </location>
</feature>
<proteinExistence type="predicted"/>
<comment type="caution">
    <text evidence="3">The sequence shown here is derived from an EMBL/GenBank/DDBJ whole genome shotgun (WGS) entry which is preliminary data.</text>
</comment>
<name>A0ABP8HKB0_9BACT</name>